<reference evidence="9" key="1">
    <citation type="submission" date="2013-09" db="EMBL/GenBank/DDBJ databases">
        <title>Corchorus olitorius genome sequencing.</title>
        <authorList>
            <person name="Alam M."/>
            <person name="Haque M.S."/>
            <person name="Islam M.S."/>
            <person name="Emdad E.M."/>
            <person name="Islam M.M."/>
            <person name="Ahmed B."/>
            <person name="Halim A."/>
            <person name="Hossen Q.M.M."/>
            <person name="Hossain M.Z."/>
            <person name="Ahmed R."/>
            <person name="Khan M.M."/>
            <person name="Islam R."/>
            <person name="Rashid M.M."/>
            <person name="Khan S.A."/>
            <person name="Rahman M.S."/>
            <person name="Alam M."/>
            <person name="Yahiya A.S."/>
            <person name="Khan M.S."/>
            <person name="Azam M.S."/>
            <person name="Haque T."/>
            <person name="Lashkar M.Z.H."/>
            <person name="Akhand A.I."/>
            <person name="Morshed G."/>
            <person name="Roy S."/>
            <person name="Uddin K.S."/>
            <person name="Rabeya T."/>
            <person name="Hossain A.S."/>
            <person name="Chowdhury A."/>
            <person name="Snigdha A.R."/>
            <person name="Mortoza M.S."/>
            <person name="Matin S.A."/>
            <person name="Hoque S.M.E."/>
            <person name="Islam M.K."/>
            <person name="Roy D.K."/>
            <person name="Haider R."/>
            <person name="Moosa M.M."/>
            <person name="Elias S.M."/>
            <person name="Hasan A.M."/>
            <person name="Jahan S."/>
            <person name="Shafiuddin M."/>
            <person name="Mahmood N."/>
            <person name="Shommy N.S."/>
        </authorList>
    </citation>
    <scope>NUCLEOTIDE SEQUENCE [LARGE SCALE GENOMIC DNA]</scope>
    <source>
        <strain evidence="9">cv. O-4</strain>
    </source>
</reference>
<dbReference type="InterPro" id="IPR002781">
    <property type="entry name" value="TM_pro_TauE-like"/>
</dbReference>
<dbReference type="GO" id="GO:0031464">
    <property type="term" value="C:Cul4A-RING E3 ubiquitin ligase complex"/>
    <property type="evidence" value="ECO:0007669"/>
    <property type="project" value="TreeGrafter"/>
</dbReference>
<dbReference type="GO" id="GO:0016020">
    <property type="term" value="C:membrane"/>
    <property type="evidence" value="ECO:0007669"/>
    <property type="project" value="UniProtKB-SubCell"/>
</dbReference>
<gene>
    <name evidence="8" type="ORF">COLO4_18694</name>
</gene>
<dbReference type="GO" id="GO:0016567">
    <property type="term" value="P:protein ubiquitination"/>
    <property type="evidence" value="ECO:0007669"/>
    <property type="project" value="TreeGrafter"/>
</dbReference>
<evidence type="ECO:0000256" key="6">
    <source>
        <dbReference type="SAM" id="Phobius"/>
    </source>
</evidence>
<name>A0A1R3J878_9ROSI</name>
<keyword evidence="3 6" id="KW-0812">Transmembrane</keyword>
<dbReference type="Pfam" id="PF01925">
    <property type="entry name" value="TauE"/>
    <property type="match status" value="1"/>
</dbReference>
<comment type="similarity">
    <text evidence="2">Belongs to the 4-toluene sulfonate uptake permease (TSUP) (TC 2.A.102) family.</text>
</comment>
<feature type="chain" id="PRO_5013204110" evidence="7">
    <location>
        <begin position="26"/>
        <end position="318"/>
    </location>
</feature>
<evidence type="ECO:0000256" key="7">
    <source>
        <dbReference type="SAM" id="SignalP"/>
    </source>
</evidence>
<feature type="transmembrane region" description="Helical" evidence="6">
    <location>
        <begin position="274"/>
        <end position="295"/>
    </location>
</feature>
<dbReference type="EMBL" id="AWUE01016488">
    <property type="protein sequence ID" value="OMO91038.1"/>
    <property type="molecule type" value="Genomic_DNA"/>
</dbReference>
<feature type="signal peptide" evidence="7">
    <location>
        <begin position="1"/>
        <end position="25"/>
    </location>
</feature>
<organism evidence="8 9">
    <name type="scientific">Corchorus olitorius</name>
    <dbReference type="NCBI Taxonomy" id="93759"/>
    <lineage>
        <taxon>Eukaryota</taxon>
        <taxon>Viridiplantae</taxon>
        <taxon>Streptophyta</taxon>
        <taxon>Embryophyta</taxon>
        <taxon>Tracheophyta</taxon>
        <taxon>Spermatophyta</taxon>
        <taxon>Magnoliopsida</taxon>
        <taxon>eudicotyledons</taxon>
        <taxon>Gunneridae</taxon>
        <taxon>Pentapetalae</taxon>
        <taxon>rosids</taxon>
        <taxon>malvids</taxon>
        <taxon>Malvales</taxon>
        <taxon>Malvaceae</taxon>
        <taxon>Grewioideae</taxon>
        <taxon>Apeibeae</taxon>
        <taxon>Corchorus</taxon>
    </lineage>
</organism>
<keyword evidence="4 6" id="KW-1133">Transmembrane helix</keyword>
<evidence type="ECO:0000313" key="8">
    <source>
        <dbReference type="EMBL" id="OMO91038.1"/>
    </source>
</evidence>
<evidence type="ECO:0000313" key="9">
    <source>
        <dbReference type="Proteomes" id="UP000187203"/>
    </source>
</evidence>
<evidence type="ECO:0000256" key="5">
    <source>
        <dbReference type="ARBA" id="ARBA00023136"/>
    </source>
</evidence>
<proteinExistence type="inferred from homology"/>
<comment type="subcellular location">
    <subcellularLocation>
        <location evidence="1">Membrane</location>
        <topology evidence="1">Multi-pass membrane protein</topology>
    </subcellularLocation>
</comment>
<dbReference type="Proteomes" id="UP000187203">
    <property type="component" value="Unassembled WGS sequence"/>
</dbReference>
<dbReference type="PANTHER" id="PTHR14255">
    <property type="entry name" value="CEREBLON"/>
    <property type="match status" value="1"/>
</dbReference>
<protein>
    <submittedName>
        <fullName evidence="8">Transmembrane protein TauE like protein</fullName>
    </submittedName>
</protein>
<sequence>MAAFATTLISMTCFCSLFLFVLVSGATMNNNEALKLKGGEETKFDNLLQATELEFGWQIVVATVIGFFGAAFGSVGGVGGGTSVKAYFKGVETWKRETVLKQEAAKFLESSDTVTPIMYKTLPCGPSNDLTKEIDRREIPVSVGVFLYEAIGLYKGWRVIASKGNQGTNWKVYQLVLCCVCGIVAGIIGGLLGIGGGFVMGPLFLELGIPPQVASATATFGMTFSSSMSVVEYYLLNRFPVPYAVYFIVVSIIAALVGQHIVDKLIRLTGRESIIIFVLAFTIFVSTIALGGVGISSMIEKIEHKEYMGFENLCISQG</sequence>
<accession>A0A1R3J878</accession>
<dbReference type="OrthoDB" id="434519at2759"/>
<evidence type="ECO:0000256" key="2">
    <source>
        <dbReference type="ARBA" id="ARBA00009142"/>
    </source>
</evidence>
<keyword evidence="7" id="KW-0732">Signal</keyword>
<feature type="transmembrane region" description="Helical" evidence="6">
    <location>
        <begin position="55"/>
        <end position="79"/>
    </location>
</feature>
<feature type="transmembrane region" description="Helical" evidence="6">
    <location>
        <begin position="172"/>
        <end position="194"/>
    </location>
</feature>
<evidence type="ECO:0000256" key="1">
    <source>
        <dbReference type="ARBA" id="ARBA00004141"/>
    </source>
</evidence>
<feature type="transmembrane region" description="Helical" evidence="6">
    <location>
        <begin position="243"/>
        <end position="262"/>
    </location>
</feature>
<keyword evidence="5 6" id="KW-0472">Membrane</keyword>
<dbReference type="STRING" id="93759.A0A1R3J878"/>
<comment type="caution">
    <text evidence="8">The sequence shown here is derived from an EMBL/GenBank/DDBJ whole genome shotgun (WGS) entry which is preliminary data.</text>
</comment>
<dbReference type="PANTHER" id="PTHR14255:SF1">
    <property type="entry name" value="SULFITE EXPORTER TAUE_SAFE FAMILY PROTEIN 3"/>
    <property type="match status" value="1"/>
</dbReference>
<keyword evidence="9" id="KW-1185">Reference proteome</keyword>
<feature type="transmembrane region" description="Helical" evidence="6">
    <location>
        <begin position="214"/>
        <end position="236"/>
    </location>
</feature>
<evidence type="ECO:0000256" key="3">
    <source>
        <dbReference type="ARBA" id="ARBA00022692"/>
    </source>
</evidence>
<evidence type="ECO:0000256" key="4">
    <source>
        <dbReference type="ARBA" id="ARBA00022989"/>
    </source>
</evidence>
<dbReference type="AlphaFoldDB" id="A0A1R3J878"/>